<dbReference type="EMBL" id="CM020618">
    <property type="protein sequence ID" value="KAK1858765.1"/>
    <property type="molecule type" value="Genomic_DNA"/>
</dbReference>
<evidence type="ECO:0000313" key="2">
    <source>
        <dbReference type="Proteomes" id="UP000798662"/>
    </source>
</evidence>
<keyword evidence="2" id="KW-1185">Reference proteome</keyword>
<accession>A0ACC3BLF0</accession>
<sequence length="168" mass="18352">MFSYRAHLQRGRLLPAGGSAGCWGWRCGLDALSASFLPPTSPSWQPSRPLPAHHGRVPSPKRSAPTRLRAMMMLALLLWRRAASPSNVGRPEGCRPRMPARFTAVTLHTVVTLAAAPSHDRVIPRCGHVVGRHPIAQCVPAPPSIAPTTLRVFLFKSALLRLKRQPGR</sequence>
<protein>
    <submittedName>
        <fullName evidence="1">Uncharacterized protein</fullName>
    </submittedName>
</protein>
<proteinExistence type="predicted"/>
<gene>
    <name evidence="1" type="ORF">I4F81_001366</name>
</gene>
<dbReference type="Proteomes" id="UP000798662">
    <property type="component" value="Chromosome 1"/>
</dbReference>
<organism evidence="1 2">
    <name type="scientific">Pyropia yezoensis</name>
    <name type="common">Susabi-nori</name>
    <name type="synonym">Porphyra yezoensis</name>
    <dbReference type="NCBI Taxonomy" id="2788"/>
    <lineage>
        <taxon>Eukaryota</taxon>
        <taxon>Rhodophyta</taxon>
        <taxon>Bangiophyceae</taxon>
        <taxon>Bangiales</taxon>
        <taxon>Bangiaceae</taxon>
        <taxon>Pyropia</taxon>
    </lineage>
</organism>
<name>A0ACC3BLF0_PYRYE</name>
<evidence type="ECO:0000313" key="1">
    <source>
        <dbReference type="EMBL" id="KAK1858765.1"/>
    </source>
</evidence>
<comment type="caution">
    <text evidence="1">The sequence shown here is derived from an EMBL/GenBank/DDBJ whole genome shotgun (WGS) entry which is preliminary data.</text>
</comment>
<reference evidence="1" key="1">
    <citation type="submission" date="2019-11" db="EMBL/GenBank/DDBJ databases">
        <title>Nori genome reveals adaptations in red seaweeds to the harsh intertidal environment.</title>
        <authorList>
            <person name="Wang D."/>
            <person name="Mao Y."/>
        </authorList>
    </citation>
    <scope>NUCLEOTIDE SEQUENCE</scope>
    <source>
        <tissue evidence="1">Gametophyte</tissue>
    </source>
</reference>